<protein>
    <submittedName>
        <fullName evidence="2">DUF998 domain-containing protein</fullName>
    </submittedName>
</protein>
<dbReference type="KEGG" id="pzh:CX676_17935"/>
<reference evidence="2 3" key="1">
    <citation type="journal article" date="2013" name="Antonie Van Leeuwenhoek">
        <title>Paracoccus zhejiangensis sp. nov., isolated from activated sludge in wastewater-treatment system.</title>
        <authorList>
            <person name="Wu Z.G."/>
            <person name="Zhang D.F."/>
            <person name="Liu Y.L."/>
            <person name="Wang F."/>
            <person name="Jiang X."/>
            <person name="Li C."/>
            <person name="Li S.P."/>
            <person name="Hong Q."/>
            <person name="Li W.J."/>
        </authorList>
    </citation>
    <scope>NUCLEOTIDE SEQUENCE [LARGE SCALE GENOMIC DNA]</scope>
    <source>
        <strain evidence="2 3">J6</strain>
    </source>
</reference>
<keyword evidence="3" id="KW-1185">Reference proteome</keyword>
<dbReference type="RefSeq" id="WP_101753783.1">
    <property type="nucleotide sequence ID" value="NZ_CP025430.1"/>
</dbReference>
<feature type="transmembrane region" description="Helical" evidence="1">
    <location>
        <begin position="132"/>
        <end position="156"/>
    </location>
</feature>
<feature type="transmembrane region" description="Helical" evidence="1">
    <location>
        <begin position="176"/>
        <end position="194"/>
    </location>
</feature>
<feature type="transmembrane region" description="Helical" evidence="1">
    <location>
        <begin position="21"/>
        <end position="44"/>
    </location>
</feature>
<dbReference type="Proteomes" id="UP000234530">
    <property type="component" value="Chromosome"/>
</dbReference>
<proteinExistence type="predicted"/>
<dbReference type="EMBL" id="CP025430">
    <property type="protein sequence ID" value="AUH65810.1"/>
    <property type="molecule type" value="Genomic_DNA"/>
</dbReference>
<dbReference type="OrthoDB" id="9803163at2"/>
<dbReference type="AlphaFoldDB" id="A0A2H5F2M8"/>
<evidence type="ECO:0000313" key="2">
    <source>
        <dbReference type="EMBL" id="AUH65810.1"/>
    </source>
</evidence>
<keyword evidence="1" id="KW-1133">Transmembrane helix</keyword>
<feature type="transmembrane region" description="Helical" evidence="1">
    <location>
        <begin position="206"/>
        <end position="223"/>
    </location>
</feature>
<keyword evidence="1" id="KW-0812">Transmembrane</keyword>
<evidence type="ECO:0000256" key="1">
    <source>
        <dbReference type="SAM" id="Phobius"/>
    </source>
</evidence>
<sequence>MDQDLSGIRQRAENDLVLSFLAVRRAIGLLGLFLPLALIAYGILSGEGIRGSLSSYYYSPMREIFVGTLCAQAVFLWSYEGYRPVEANWLTDRNLSRAAALGAAGIALWPTIPEPGAPEVVCTLTQCVFGLQFTRVVHFAAALLFFGAMAVTFVCLFTRGDDGEPLKRGANRIYRACGWIIIAALLLIGLVQFTPLGSDLESWNPVFWLEVLASAAIATSWSVKGRRLQTVVRAIAGVR</sequence>
<accession>A0A2H5F2M8</accession>
<name>A0A2H5F2M8_9RHOB</name>
<keyword evidence="1" id="KW-0472">Membrane</keyword>
<evidence type="ECO:0000313" key="3">
    <source>
        <dbReference type="Proteomes" id="UP000234530"/>
    </source>
</evidence>
<gene>
    <name evidence="2" type="ORF">CX676_17935</name>
</gene>
<organism evidence="2 3">
    <name type="scientific">Paracoccus zhejiangensis</name>
    <dbReference type="NCBI Taxonomy" id="1077935"/>
    <lineage>
        <taxon>Bacteria</taxon>
        <taxon>Pseudomonadati</taxon>
        <taxon>Pseudomonadota</taxon>
        <taxon>Alphaproteobacteria</taxon>
        <taxon>Rhodobacterales</taxon>
        <taxon>Paracoccaceae</taxon>
        <taxon>Paracoccus</taxon>
    </lineage>
</organism>